<feature type="chain" id="PRO_5011516578" evidence="1">
    <location>
        <begin position="20"/>
        <end position="201"/>
    </location>
</feature>
<feature type="domain" description="Outer membrane protein beta-barrel" evidence="2">
    <location>
        <begin position="19"/>
        <end position="167"/>
    </location>
</feature>
<evidence type="ECO:0000259" key="2">
    <source>
        <dbReference type="Pfam" id="PF13568"/>
    </source>
</evidence>
<dbReference type="SUPFAM" id="SSF56925">
    <property type="entry name" value="OMPA-like"/>
    <property type="match status" value="1"/>
</dbReference>
<dbReference type="EMBL" id="FPBK01000003">
    <property type="protein sequence ID" value="SFU43421.1"/>
    <property type="molecule type" value="Genomic_DNA"/>
</dbReference>
<dbReference type="InterPro" id="IPR011250">
    <property type="entry name" value="OMP/PagP_B-barrel"/>
</dbReference>
<evidence type="ECO:0000313" key="4">
    <source>
        <dbReference type="Proteomes" id="UP000199138"/>
    </source>
</evidence>
<dbReference type="InterPro" id="IPR025665">
    <property type="entry name" value="Beta-barrel_OMP_2"/>
</dbReference>
<dbReference type="Gene3D" id="2.40.160.20">
    <property type="match status" value="1"/>
</dbReference>
<proteinExistence type="predicted"/>
<protein>
    <submittedName>
        <fullName evidence="3">Outer membrane protein beta-barrel domain-containing protein</fullName>
    </submittedName>
</protein>
<dbReference type="STRING" id="1224947.SAMN05216480_103173"/>
<dbReference type="AlphaFoldDB" id="A0A1I7G502"/>
<sequence>MKKLTFLFILCVFTSSIYAQNSKGDFTLAPKVGLNLSNYFEFESDVSYKSRLAPNFGVIGEYFFSEKWSARSGITYENMGVKDSYDGKDKLQYITIPLNASLHFGNKNNWYFNFGTTIAFLTNAVYEDTNGNEYDIKEALANNDFGINYGLGYSFRVAEKVSLFIDYQEFFGFINPDKADAIPFTILNTKSSINVGAILTL</sequence>
<evidence type="ECO:0000313" key="3">
    <source>
        <dbReference type="EMBL" id="SFU43421.1"/>
    </source>
</evidence>
<keyword evidence="4" id="KW-1185">Reference proteome</keyword>
<dbReference type="RefSeq" id="WP_093024381.1">
    <property type="nucleotide sequence ID" value="NZ_FPBK01000003.1"/>
</dbReference>
<organism evidence="3 4">
    <name type="scientific">Pustulibacterium marinum</name>
    <dbReference type="NCBI Taxonomy" id="1224947"/>
    <lineage>
        <taxon>Bacteria</taxon>
        <taxon>Pseudomonadati</taxon>
        <taxon>Bacteroidota</taxon>
        <taxon>Flavobacteriia</taxon>
        <taxon>Flavobacteriales</taxon>
        <taxon>Flavobacteriaceae</taxon>
        <taxon>Pustulibacterium</taxon>
    </lineage>
</organism>
<evidence type="ECO:0000256" key="1">
    <source>
        <dbReference type="SAM" id="SignalP"/>
    </source>
</evidence>
<feature type="signal peptide" evidence="1">
    <location>
        <begin position="1"/>
        <end position="19"/>
    </location>
</feature>
<gene>
    <name evidence="3" type="ORF">SAMN05216480_103173</name>
</gene>
<accession>A0A1I7G502</accession>
<keyword evidence="1" id="KW-0732">Signal</keyword>
<reference evidence="3 4" key="1">
    <citation type="submission" date="2016-10" db="EMBL/GenBank/DDBJ databases">
        <authorList>
            <person name="de Groot N.N."/>
        </authorList>
    </citation>
    <scope>NUCLEOTIDE SEQUENCE [LARGE SCALE GENOMIC DNA]</scope>
    <source>
        <strain evidence="3 4">CGMCC 1.12333</strain>
    </source>
</reference>
<name>A0A1I7G502_9FLAO</name>
<dbReference type="OrthoDB" id="947434at2"/>
<dbReference type="Pfam" id="PF13568">
    <property type="entry name" value="OMP_b-brl_2"/>
    <property type="match status" value="1"/>
</dbReference>
<dbReference type="Proteomes" id="UP000199138">
    <property type="component" value="Unassembled WGS sequence"/>
</dbReference>